<gene>
    <name evidence="1" type="ORF">J2X20_004207</name>
</gene>
<keyword evidence="2" id="KW-1185">Reference proteome</keyword>
<comment type="caution">
    <text evidence="1">The sequence shown here is derived from an EMBL/GenBank/DDBJ whole genome shotgun (WGS) entry which is preliminary data.</text>
</comment>
<dbReference type="RefSeq" id="WP_310268935.1">
    <property type="nucleotide sequence ID" value="NZ_JAVDXU010000003.1"/>
</dbReference>
<evidence type="ECO:0000313" key="2">
    <source>
        <dbReference type="Proteomes" id="UP001180453"/>
    </source>
</evidence>
<evidence type="ECO:0000313" key="1">
    <source>
        <dbReference type="EMBL" id="MDR7271539.1"/>
    </source>
</evidence>
<reference evidence="1 2" key="1">
    <citation type="submission" date="2023-07" db="EMBL/GenBank/DDBJ databases">
        <title>Sorghum-associated microbial communities from plants grown in Nebraska, USA.</title>
        <authorList>
            <person name="Schachtman D."/>
        </authorList>
    </citation>
    <scope>NUCLEOTIDE SEQUENCE [LARGE SCALE GENOMIC DNA]</scope>
    <source>
        <strain evidence="1 2">BE314</strain>
    </source>
</reference>
<accession>A0ABU1YRQ6</accession>
<dbReference type="EMBL" id="JAVDXU010000003">
    <property type="protein sequence ID" value="MDR7271539.1"/>
    <property type="molecule type" value="Genomic_DNA"/>
</dbReference>
<name>A0ABU1YRQ6_ROSSA</name>
<sequence length="162" mass="17510">MEGLLAADTRGADESVERRFPQLDQDVGKFGCQFLTGAHVEVPWPPKLRQLAALQPSPVAGEDDAVAAISVADDAASRFALRRAVFQTNSSEPEVIELTGKSAMVSTASCSLDLDAPRLRQSSKCISRLLHLDVRISANVTGHFGHRDRRHGAVSARSFRST</sequence>
<dbReference type="Proteomes" id="UP001180453">
    <property type="component" value="Unassembled WGS sequence"/>
</dbReference>
<protein>
    <submittedName>
        <fullName evidence="1">Uncharacterized protein</fullName>
    </submittedName>
</protein>
<proteinExistence type="predicted"/>
<organism evidence="1 2">
    <name type="scientific">Roseateles saccharophilus</name>
    <name type="common">Pseudomonas saccharophila</name>
    <dbReference type="NCBI Taxonomy" id="304"/>
    <lineage>
        <taxon>Bacteria</taxon>
        <taxon>Pseudomonadati</taxon>
        <taxon>Pseudomonadota</taxon>
        <taxon>Betaproteobacteria</taxon>
        <taxon>Burkholderiales</taxon>
        <taxon>Sphaerotilaceae</taxon>
        <taxon>Roseateles</taxon>
    </lineage>
</organism>